<dbReference type="PANTHER" id="PTHR36966:SF1">
    <property type="entry name" value="REP-ASSOCIATED TYROSINE TRANSPOSASE"/>
    <property type="match status" value="1"/>
</dbReference>
<dbReference type="GO" id="GO:0006313">
    <property type="term" value="P:DNA transposition"/>
    <property type="evidence" value="ECO:0007669"/>
    <property type="project" value="InterPro"/>
</dbReference>
<dbReference type="AlphaFoldDB" id="A0A7U7EPC9"/>
<dbReference type="EMBL" id="CAJFCI010000059">
    <property type="protein sequence ID" value="CAD5108724.1"/>
    <property type="molecule type" value="Genomic_DNA"/>
</dbReference>
<feature type="domain" description="Transposase IS200-like" evidence="1">
    <location>
        <begin position="19"/>
        <end position="134"/>
    </location>
</feature>
<dbReference type="Proteomes" id="UP000583387">
    <property type="component" value="Unassembled WGS sequence"/>
</dbReference>
<dbReference type="RefSeq" id="WP_187672042.1">
    <property type="nucleotide sequence ID" value="NZ_CAJFCI010000059.1"/>
</dbReference>
<proteinExistence type="predicted"/>
<evidence type="ECO:0000313" key="2">
    <source>
        <dbReference type="EMBL" id="CAD5108724.1"/>
    </source>
</evidence>
<name>A0A7U7EPC9_9GAMM</name>
<organism evidence="2 3">
    <name type="scientific">Zestomonas carbonaria</name>
    <dbReference type="NCBI Taxonomy" id="2762745"/>
    <lineage>
        <taxon>Bacteria</taxon>
        <taxon>Pseudomonadati</taxon>
        <taxon>Pseudomonadota</taxon>
        <taxon>Gammaproteobacteria</taxon>
        <taxon>Pseudomonadales</taxon>
        <taxon>Pseudomonadaceae</taxon>
        <taxon>Zestomonas</taxon>
    </lineage>
</organism>
<keyword evidence="3" id="KW-1185">Reference proteome</keyword>
<comment type="caution">
    <text evidence="2">The sequence shown here is derived from an EMBL/GenBank/DDBJ whole genome shotgun (WGS) entry which is preliminary data.</text>
</comment>
<dbReference type="SMART" id="SM01321">
    <property type="entry name" value="Y1_Tnp"/>
    <property type="match status" value="1"/>
</dbReference>
<sequence>MEELRRSGHAALRKGRVSIGNTAYLVTATTTERRPLFTDFQAACAAARCFEAAEVQAADRMLAWVLMPDHAHWLIQLSEHGDLSELVGRLKSASARHANRSLGRHGPLWARAFHDHALRAEADLRATARYIVANPLRAGLVKRIGDYPFWNAVWL</sequence>
<evidence type="ECO:0000313" key="3">
    <source>
        <dbReference type="Proteomes" id="UP000583387"/>
    </source>
</evidence>
<dbReference type="GO" id="GO:0004803">
    <property type="term" value="F:transposase activity"/>
    <property type="evidence" value="ECO:0007669"/>
    <property type="project" value="InterPro"/>
</dbReference>
<dbReference type="NCBIfam" id="NF047646">
    <property type="entry name" value="REP_Tyr_transpos"/>
    <property type="match status" value="1"/>
</dbReference>
<dbReference type="InterPro" id="IPR052715">
    <property type="entry name" value="RAYT_transposase"/>
</dbReference>
<dbReference type="Gene3D" id="3.30.70.1290">
    <property type="entry name" value="Transposase IS200-like"/>
    <property type="match status" value="1"/>
</dbReference>
<evidence type="ECO:0000259" key="1">
    <source>
        <dbReference type="SMART" id="SM01321"/>
    </source>
</evidence>
<dbReference type="SUPFAM" id="SSF143422">
    <property type="entry name" value="Transposase IS200-like"/>
    <property type="match status" value="1"/>
</dbReference>
<dbReference type="PANTHER" id="PTHR36966">
    <property type="entry name" value="REP-ASSOCIATED TYROSINE TRANSPOSASE"/>
    <property type="match status" value="1"/>
</dbReference>
<protein>
    <recommendedName>
        <fullName evidence="1">Transposase IS200-like domain-containing protein</fullName>
    </recommendedName>
</protein>
<dbReference type="GO" id="GO:0043565">
    <property type="term" value="F:sequence-specific DNA binding"/>
    <property type="evidence" value="ECO:0007669"/>
    <property type="project" value="TreeGrafter"/>
</dbReference>
<accession>A0A7U7EPC9</accession>
<dbReference type="InterPro" id="IPR002686">
    <property type="entry name" value="Transposase_17"/>
</dbReference>
<reference evidence="2 3" key="1">
    <citation type="submission" date="2020-08" db="EMBL/GenBank/DDBJ databases">
        <authorList>
            <person name="Criscuolo A."/>
        </authorList>
    </citation>
    <scope>NUCLEOTIDE SEQUENCE [LARGE SCALE GENOMIC DNA]</scope>
    <source>
        <strain evidence="2">CIP111764</strain>
    </source>
</reference>
<gene>
    <name evidence="2" type="ORF">PSEWESI4_03016</name>
</gene>
<dbReference type="InterPro" id="IPR036515">
    <property type="entry name" value="Transposase_17_sf"/>
</dbReference>
<dbReference type="Pfam" id="PF01797">
    <property type="entry name" value="Y1_Tnp"/>
    <property type="match status" value="1"/>
</dbReference>